<evidence type="ECO:0000313" key="3">
    <source>
        <dbReference type="Proteomes" id="UP000277256"/>
    </source>
</evidence>
<proteinExistence type="predicted"/>
<dbReference type="EMBL" id="RSEB01000001">
    <property type="protein sequence ID" value="RRS01526.1"/>
    <property type="molecule type" value="Genomic_DNA"/>
</dbReference>
<feature type="transmembrane region" description="Helical" evidence="1">
    <location>
        <begin position="620"/>
        <end position="645"/>
    </location>
</feature>
<keyword evidence="3" id="KW-1185">Reference proteome</keyword>
<keyword evidence="1" id="KW-1133">Transmembrane helix</keyword>
<feature type="transmembrane region" description="Helical" evidence="1">
    <location>
        <begin position="246"/>
        <end position="271"/>
    </location>
</feature>
<feature type="transmembrane region" description="Helical" evidence="1">
    <location>
        <begin position="545"/>
        <end position="573"/>
    </location>
</feature>
<dbReference type="OrthoDB" id="2936424at2"/>
<feature type="transmembrane region" description="Helical" evidence="1">
    <location>
        <begin position="594"/>
        <end position="614"/>
    </location>
</feature>
<accession>A0A426V3S9</accession>
<reference evidence="2 3" key="1">
    <citation type="submission" date="2018-12" db="EMBL/GenBank/DDBJ databases">
        <title>Glycomyces sp. YIM 121974 draft genome.</title>
        <authorList>
            <person name="Li Q."/>
        </authorList>
    </citation>
    <scope>NUCLEOTIDE SEQUENCE [LARGE SCALE GENOMIC DNA]</scope>
    <source>
        <strain evidence="2 3">YIM 121974</strain>
    </source>
</reference>
<gene>
    <name evidence="2" type="ORF">EIW28_01795</name>
</gene>
<name>A0A426V3S9_9ACTN</name>
<dbReference type="RefSeq" id="WP_125246003.1">
    <property type="nucleotide sequence ID" value="NZ_RSEB01000001.1"/>
</dbReference>
<dbReference type="AlphaFoldDB" id="A0A426V3S9"/>
<protein>
    <recommendedName>
        <fullName evidence="4">DUF1430 domain-containing protein</fullName>
    </recommendedName>
</protein>
<feature type="transmembrane region" description="Helical" evidence="1">
    <location>
        <begin position="165"/>
        <end position="185"/>
    </location>
</feature>
<evidence type="ECO:0000256" key="1">
    <source>
        <dbReference type="SAM" id="Phobius"/>
    </source>
</evidence>
<feature type="transmembrane region" description="Helical" evidence="1">
    <location>
        <begin position="292"/>
        <end position="312"/>
    </location>
</feature>
<keyword evidence="1" id="KW-0812">Transmembrane</keyword>
<keyword evidence="1" id="KW-0472">Membrane</keyword>
<organism evidence="2 3">
    <name type="scientific">Glycomyces terrestris</name>
    <dbReference type="NCBI Taxonomy" id="2493553"/>
    <lineage>
        <taxon>Bacteria</taxon>
        <taxon>Bacillati</taxon>
        <taxon>Actinomycetota</taxon>
        <taxon>Actinomycetes</taxon>
        <taxon>Glycomycetales</taxon>
        <taxon>Glycomycetaceae</taxon>
        <taxon>Glycomyces</taxon>
    </lineage>
</organism>
<evidence type="ECO:0008006" key="4">
    <source>
        <dbReference type="Google" id="ProtNLM"/>
    </source>
</evidence>
<feature type="transmembrane region" description="Helical" evidence="1">
    <location>
        <begin position="213"/>
        <end position="234"/>
    </location>
</feature>
<sequence>MQKQLVAATMTALFALLGAMAVMVADFHDRSWPQRLGAQARITLDFGGAGLAHEEATALVVSVSREHRLGLVKLAPDLDDSRREVFVALDGRPLHEVAWFGDREPAPVLGPERLADSPPDGTYLVRDVSGLDAAVADLRAAGVAVARTDASVADTVRHLVLETGFTAPALAGALLVAALTVYRLASRARSRALRVLAGADPWRIQAQDAGGHLALLFGCAAAVAAASCLLVGLLRGWVYVPLFATGLLLFEAATLAVSLAVVAVASCLAWPSADLFATRRPPVAALRWPARIVQAATLTALVACAGPAWTAARDAGQTARELAAWNEFADQVRIAFAVEDRYFDVVAPYFAQMVEDAEADGEAAMSYTITAADWGGDFGPYSAVSFVNPNWIELVGASAGPDALVEADPAPATAMLERELGPQLELWRTGADAADVLGAVRLLAPAPGVQYPVAESGGRLGFRDDVLVLEAPTIGTVFDPGDIANLASSGNLVFTGADATRARLDAAGLGEASLAAIGVRGELYPLHAAEEGILQAQFAAYLARLLALAVAALAVAFVVAAAVNAIVAALLHARRDFPMRLSGATWERAARPRAGRELLAGAPLVLLVLAFRLADPAALAVTAATGAAGLTLLYFGHGIAAGAVFSHVTHRRL</sequence>
<dbReference type="Proteomes" id="UP000277256">
    <property type="component" value="Unassembled WGS sequence"/>
</dbReference>
<comment type="caution">
    <text evidence="2">The sequence shown here is derived from an EMBL/GenBank/DDBJ whole genome shotgun (WGS) entry which is preliminary data.</text>
</comment>
<evidence type="ECO:0000313" key="2">
    <source>
        <dbReference type="EMBL" id="RRS01526.1"/>
    </source>
</evidence>